<dbReference type="PRINTS" id="PR00507">
    <property type="entry name" value="N12N6MTFRASE"/>
</dbReference>
<keyword evidence="6" id="KW-0175">Coiled coil</keyword>
<dbReference type="Gene3D" id="3.40.50.150">
    <property type="entry name" value="Vaccinia Virus protein VP39"/>
    <property type="match status" value="1"/>
</dbReference>
<feature type="domain" description="Type II methyltransferase M.TaqI-like" evidence="7">
    <location>
        <begin position="729"/>
        <end position="815"/>
    </location>
</feature>
<feature type="coiled-coil region" evidence="6">
    <location>
        <begin position="696"/>
        <end position="723"/>
    </location>
</feature>
<name>A0A0F9MF92_9ZZZZ</name>
<organism evidence="8">
    <name type="scientific">marine sediment metagenome</name>
    <dbReference type="NCBI Taxonomy" id="412755"/>
    <lineage>
        <taxon>unclassified sequences</taxon>
        <taxon>metagenomes</taxon>
        <taxon>ecological metagenomes</taxon>
    </lineage>
</organism>
<dbReference type="EMBL" id="LAZR01005681">
    <property type="protein sequence ID" value="KKM97996.1"/>
    <property type="molecule type" value="Genomic_DNA"/>
</dbReference>
<keyword evidence="3" id="KW-0808">Transferase</keyword>
<dbReference type="InterPro" id="IPR002052">
    <property type="entry name" value="DNA_methylase_N6_adenine_CS"/>
</dbReference>
<dbReference type="GO" id="GO:0032259">
    <property type="term" value="P:methylation"/>
    <property type="evidence" value="ECO:0007669"/>
    <property type="project" value="UniProtKB-KW"/>
</dbReference>
<dbReference type="GO" id="GO:0003676">
    <property type="term" value="F:nucleic acid binding"/>
    <property type="evidence" value="ECO:0007669"/>
    <property type="project" value="InterPro"/>
</dbReference>
<dbReference type="InterPro" id="IPR029063">
    <property type="entry name" value="SAM-dependent_MTases_sf"/>
</dbReference>
<dbReference type="PANTHER" id="PTHR33841:SF1">
    <property type="entry name" value="DNA METHYLTRANSFERASE A"/>
    <property type="match status" value="1"/>
</dbReference>
<accession>A0A0F9MF92</accession>
<dbReference type="InterPro" id="IPR011639">
    <property type="entry name" value="MethylTrfase_TaqI-like_dom"/>
</dbReference>
<keyword evidence="4" id="KW-0949">S-adenosyl-L-methionine</keyword>
<reference evidence="8" key="1">
    <citation type="journal article" date="2015" name="Nature">
        <title>Complex archaea that bridge the gap between prokaryotes and eukaryotes.</title>
        <authorList>
            <person name="Spang A."/>
            <person name="Saw J.H."/>
            <person name="Jorgensen S.L."/>
            <person name="Zaremba-Niedzwiedzka K."/>
            <person name="Martijn J."/>
            <person name="Lind A.E."/>
            <person name="van Eijk R."/>
            <person name="Schleper C."/>
            <person name="Guy L."/>
            <person name="Ettema T.J."/>
        </authorList>
    </citation>
    <scope>NUCLEOTIDE SEQUENCE</scope>
</reference>
<dbReference type="EC" id="2.1.1.72" evidence="1"/>
<dbReference type="InterPro" id="IPR050953">
    <property type="entry name" value="N4_N6_ade-DNA_methylase"/>
</dbReference>
<dbReference type="AlphaFoldDB" id="A0A0F9MF92"/>
<keyword evidence="2" id="KW-0489">Methyltransferase</keyword>
<comment type="caution">
    <text evidence="8">The sequence shown here is derived from an EMBL/GenBank/DDBJ whole genome shotgun (WGS) entry which is preliminary data.</text>
</comment>
<evidence type="ECO:0000256" key="5">
    <source>
        <dbReference type="ARBA" id="ARBA00047942"/>
    </source>
</evidence>
<evidence type="ECO:0000256" key="6">
    <source>
        <dbReference type="SAM" id="Coils"/>
    </source>
</evidence>
<gene>
    <name evidence="8" type="ORF">LCGC14_1162440</name>
</gene>
<evidence type="ECO:0000313" key="8">
    <source>
        <dbReference type="EMBL" id="KKM97996.1"/>
    </source>
</evidence>
<evidence type="ECO:0000259" key="7">
    <source>
        <dbReference type="Pfam" id="PF07669"/>
    </source>
</evidence>
<dbReference type="PROSITE" id="PS00092">
    <property type="entry name" value="N6_MTASE"/>
    <property type="match status" value="1"/>
</dbReference>
<comment type="catalytic activity">
    <reaction evidence="5">
        <text>a 2'-deoxyadenosine in DNA + S-adenosyl-L-methionine = an N(6)-methyl-2'-deoxyadenosine in DNA + S-adenosyl-L-homocysteine + H(+)</text>
        <dbReference type="Rhea" id="RHEA:15197"/>
        <dbReference type="Rhea" id="RHEA-COMP:12418"/>
        <dbReference type="Rhea" id="RHEA-COMP:12419"/>
        <dbReference type="ChEBI" id="CHEBI:15378"/>
        <dbReference type="ChEBI" id="CHEBI:57856"/>
        <dbReference type="ChEBI" id="CHEBI:59789"/>
        <dbReference type="ChEBI" id="CHEBI:90615"/>
        <dbReference type="ChEBI" id="CHEBI:90616"/>
        <dbReference type="EC" id="2.1.1.72"/>
    </reaction>
</comment>
<evidence type="ECO:0000256" key="2">
    <source>
        <dbReference type="ARBA" id="ARBA00022603"/>
    </source>
</evidence>
<dbReference type="GO" id="GO:0006304">
    <property type="term" value="P:DNA modification"/>
    <property type="evidence" value="ECO:0007669"/>
    <property type="project" value="InterPro"/>
</dbReference>
<dbReference type="PANTHER" id="PTHR33841">
    <property type="entry name" value="DNA METHYLTRANSFERASE YEEA-RELATED"/>
    <property type="match status" value="1"/>
</dbReference>
<evidence type="ECO:0000256" key="3">
    <source>
        <dbReference type="ARBA" id="ARBA00022679"/>
    </source>
</evidence>
<evidence type="ECO:0000256" key="4">
    <source>
        <dbReference type="ARBA" id="ARBA00022691"/>
    </source>
</evidence>
<dbReference type="GO" id="GO:0009007">
    <property type="term" value="F:site-specific DNA-methyltransferase (adenine-specific) activity"/>
    <property type="evidence" value="ECO:0007669"/>
    <property type="project" value="UniProtKB-EC"/>
</dbReference>
<protein>
    <recommendedName>
        <fullName evidence="1">site-specific DNA-methyltransferase (adenine-specific)</fullName>
        <ecNumber evidence="1">2.1.1.72</ecNumber>
    </recommendedName>
</protein>
<evidence type="ECO:0000256" key="1">
    <source>
        <dbReference type="ARBA" id="ARBA00011900"/>
    </source>
</evidence>
<dbReference type="Pfam" id="PF07669">
    <property type="entry name" value="Eco57I"/>
    <property type="match status" value="2"/>
</dbReference>
<sequence length="1162" mass="137863">MEFNEDFIIEEIKNKLDIQYYHNVFDDHKEIKGEWMLETQKPENLVEDIFRKMLIILQIPENKIVSQSRVKIFDVFKDKNRYPDFKIIKHRTKEKDLLIELEPYNTNIQVGITQAEEWIRDIRIGTVSQALVVNLNHFILVFFDGKDVKNKELTIAESCKLISDIVFGKKISIKIEDINKITKQFYNQFYAIIHGGVYINIKKERIIINEKDSIINNLIYADRLNEEGKVEFIYSIFNRLIFIKILIDWDLFPDISQYLRRVPEHLIHTELNNLFFKTLAVKEEERVNLPEEFIDVPFLNGGLFRKTDIEKKNQDLMVNPKYLTKIFDFLEEYSFLANGDDNSSINSEILGYIFEKTIEFRKGTGSYYTHTSICDFMCESVLFPHFLVRINDYLESIGYKKAELLENFEEIFMLKEKTLLNIYEKIIKNLKVCDICVGSGAFLLAMGNLLLDIHKRLLLLLNKPVDDTEIKRSIVENNLYGVDLMISAIQICQLRLWLWISEGSIKLSPLPNIDYNLRVGNTLLGSDTSIDISTVNYKFINKINSVHFLDKDNPELKAILTELNKGAISFKSLKLLKTTLINLFLYSHDENTVLLKDLIDSLNDLITDDADRIYLDFLKNRIKSNKFRKGLTIEFLRRLKAFHWYLEFPQVFPKGFDVIVGNPPYISTKFMEKIWLEQDIQSLGKEIKRRKKRITKLKSIKAIQEYKDIIERLKNEMDEKKELFLTDYYQEEKLYNSVYKEYLKKNYKWTYKIYDILIPFFEKGFKLLKDNKKTYLSFITSNKFLATDYGKVIRKDFLNSYQIDLLVDISMIKVFKDAAVYPIIITIKNTVVSNDSLIKIGRYKDINQLGNELTKIEQERYNNADSNYIIYIPLHNESFKLFDKLFHHPNCSTIGNEFINYYREFDFTNWKDYEVFVKHKSGNILGDDFYLYITNNDFEQFQIQISDQLYFHRKIPKNENPKSLSIPKEKWDVFRNELLMIKEVALDLKCVLAKYYANIGKIYALRIKEESELINLSNYYFLALLNSRLLDFYFRVVFWNTHLSGGYLNYHFSYLSIVPILRINPDSNLYKRIITLSKCLEKKYNDNIRLLLELLLIHAHFPKDLKIETKKISFIDNLFGKELTEEGVYKLIKQTDKIKNYLCRLSEQEYYEIISNERQFKD</sequence>
<dbReference type="SUPFAM" id="SSF53335">
    <property type="entry name" value="S-adenosyl-L-methionine-dependent methyltransferases"/>
    <property type="match status" value="1"/>
</dbReference>
<proteinExistence type="predicted"/>
<feature type="domain" description="Type II methyltransferase M.TaqI-like" evidence="7">
    <location>
        <begin position="477"/>
        <end position="687"/>
    </location>
</feature>